<dbReference type="AlphaFoldDB" id="Q2H1E0"/>
<dbReference type="HOGENOM" id="CLU_847311_0_0_1"/>
<feature type="region of interest" description="Disordered" evidence="1">
    <location>
        <begin position="224"/>
        <end position="328"/>
    </location>
</feature>
<dbReference type="OrthoDB" id="4590163at2759"/>
<evidence type="ECO:0000313" key="3">
    <source>
        <dbReference type="EMBL" id="EAQ87787.1"/>
    </source>
</evidence>
<accession>Q2H1E0</accession>
<sequence length="328" mass="34358">MSSFEVVSSQVASSRAVSPEGQPKAADPEAKSMAQEVAARTFIIAIVVTATGICLLSLLAYWFFVTRRRKLRQQARKNNDEEKNLNAGTTPSPTVVPSAINTDRDPVLALGPSATDVQTATIAPHGHPSTGTQAQCHVPQCDGRGFGTLPPPTNLSDSNSRHGCGLLGAAAQVESHRHHCGRRGFGTLPPPIHPPTSSHSPKCWRPSTCTQADDHGRHCGGCSLDTLTLPPRTPEQHRPGIRRDPGQPAGAQAGLVEPDPPGPRGRQVGPCRPPPPLPLPSPGHPHRPPSPPPGHTRRRVPPLPSPRGRLAGGTATTGASGTGTNGVE</sequence>
<feature type="compositionally biased region" description="Polar residues" evidence="1">
    <location>
        <begin position="86"/>
        <end position="98"/>
    </location>
</feature>
<dbReference type="InParanoid" id="Q2H1E0"/>
<organism evidence="3 4">
    <name type="scientific">Chaetomium globosum (strain ATCC 6205 / CBS 148.51 / DSM 1962 / NBRC 6347 / NRRL 1970)</name>
    <name type="common">Soil fungus</name>
    <dbReference type="NCBI Taxonomy" id="306901"/>
    <lineage>
        <taxon>Eukaryota</taxon>
        <taxon>Fungi</taxon>
        <taxon>Dikarya</taxon>
        <taxon>Ascomycota</taxon>
        <taxon>Pezizomycotina</taxon>
        <taxon>Sordariomycetes</taxon>
        <taxon>Sordariomycetidae</taxon>
        <taxon>Sordariales</taxon>
        <taxon>Chaetomiaceae</taxon>
        <taxon>Chaetomium</taxon>
    </lineage>
</organism>
<feature type="region of interest" description="Disordered" evidence="1">
    <location>
        <begin position="74"/>
        <end position="98"/>
    </location>
</feature>
<proteinExistence type="predicted"/>
<dbReference type="RefSeq" id="XP_001223620.1">
    <property type="nucleotide sequence ID" value="XM_001223619.1"/>
</dbReference>
<protein>
    <submittedName>
        <fullName evidence="3">Uncharacterized protein</fullName>
    </submittedName>
</protein>
<name>Q2H1E0_CHAGB</name>
<feature type="compositionally biased region" description="Basic and acidic residues" evidence="1">
    <location>
        <begin position="234"/>
        <end position="245"/>
    </location>
</feature>
<gene>
    <name evidence="3" type="ORF">CHGG_04406</name>
</gene>
<dbReference type="Proteomes" id="UP000001056">
    <property type="component" value="Unassembled WGS sequence"/>
</dbReference>
<dbReference type="VEuPathDB" id="FungiDB:CHGG_04406"/>
<keyword evidence="2" id="KW-0472">Membrane</keyword>
<keyword evidence="2" id="KW-0812">Transmembrane</keyword>
<keyword evidence="4" id="KW-1185">Reference proteome</keyword>
<keyword evidence="2" id="KW-1133">Transmembrane helix</keyword>
<feature type="region of interest" description="Disordered" evidence="1">
    <location>
        <begin position="184"/>
        <end position="210"/>
    </location>
</feature>
<feature type="transmembrane region" description="Helical" evidence="2">
    <location>
        <begin position="42"/>
        <end position="64"/>
    </location>
</feature>
<dbReference type="EMBL" id="CH408032">
    <property type="protein sequence ID" value="EAQ87787.1"/>
    <property type="molecule type" value="Genomic_DNA"/>
</dbReference>
<reference evidence="4" key="1">
    <citation type="journal article" date="2015" name="Genome Announc.">
        <title>Draft genome sequence of the cellulolytic fungus Chaetomium globosum.</title>
        <authorList>
            <person name="Cuomo C.A."/>
            <person name="Untereiner W.A."/>
            <person name="Ma L.-J."/>
            <person name="Grabherr M."/>
            <person name="Birren B.W."/>
        </authorList>
    </citation>
    <scope>NUCLEOTIDE SEQUENCE [LARGE SCALE GENOMIC DNA]</scope>
    <source>
        <strain evidence="4">ATCC 6205 / CBS 148.51 / DSM 1962 / NBRC 6347 / NRRL 1970</strain>
    </source>
</reference>
<evidence type="ECO:0000256" key="2">
    <source>
        <dbReference type="SAM" id="Phobius"/>
    </source>
</evidence>
<dbReference type="GeneID" id="4392212"/>
<feature type="compositionally biased region" description="Pro residues" evidence="1">
    <location>
        <begin position="271"/>
        <end position="294"/>
    </location>
</feature>
<evidence type="ECO:0000313" key="4">
    <source>
        <dbReference type="Proteomes" id="UP000001056"/>
    </source>
</evidence>
<evidence type="ECO:0000256" key="1">
    <source>
        <dbReference type="SAM" id="MobiDB-lite"/>
    </source>
</evidence>